<dbReference type="PROSITE" id="PS50893">
    <property type="entry name" value="ABC_TRANSPORTER_2"/>
    <property type="match status" value="2"/>
</dbReference>
<gene>
    <name evidence="4" type="ORF">DWW02_10825</name>
</gene>
<protein>
    <submittedName>
        <fullName evidence="4">ABC transporter ATP-binding protein</fullName>
    </submittedName>
</protein>
<dbReference type="RefSeq" id="WP_118018573.1">
    <property type="nucleotide sequence ID" value="NZ_CAUHGS010000003.1"/>
</dbReference>
<dbReference type="InterPro" id="IPR017871">
    <property type="entry name" value="ABC_transporter-like_CS"/>
</dbReference>
<dbReference type="InterPro" id="IPR032781">
    <property type="entry name" value="ABC_tran_Xtn"/>
</dbReference>
<proteinExistence type="predicted"/>
<comment type="caution">
    <text evidence="4">The sequence shown here is derived from an EMBL/GenBank/DDBJ whole genome shotgun (WGS) entry which is preliminary data.</text>
</comment>
<dbReference type="Gene3D" id="3.40.50.300">
    <property type="entry name" value="P-loop containing nucleotide triphosphate hydrolases"/>
    <property type="match status" value="2"/>
</dbReference>
<dbReference type="InterPro" id="IPR051309">
    <property type="entry name" value="ABCF_ATPase"/>
</dbReference>
<evidence type="ECO:0000259" key="3">
    <source>
        <dbReference type="PROSITE" id="PS50893"/>
    </source>
</evidence>
<evidence type="ECO:0000313" key="4">
    <source>
        <dbReference type="EMBL" id="RGV75877.1"/>
    </source>
</evidence>
<dbReference type="InterPro" id="IPR027417">
    <property type="entry name" value="P-loop_NTPase"/>
</dbReference>
<accession>A0A412Z762</accession>
<dbReference type="Pfam" id="PF12848">
    <property type="entry name" value="ABC_tran_Xtn"/>
    <property type="match status" value="1"/>
</dbReference>
<dbReference type="InterPro" id="IPR003439">
    <property type="entry name" value="ABC_transporter-like_ATP-bd"/>
</dbReference>
<feature type="domain" description="ABC transporter" evidence="3">
    <location>
        <begin position="318"/>
        <end position="514"/>
    </location>
</feature>
<evidence type="ECO:0000256" key="2">
    <source>
        <dbReference type="ARBA" id="ARBA00022840"/>
    </source>
</evidence>
<dbReference type="GO" id="GO:0005524">
    <property type="term" value="F:ATP binding"/>
    <property type="evidence" value="ECO:0007669"/>
    <property type="project" value="UniProtKB-KW"/>
</dbReference>
<dbReference type="AlphaFoldDB" id="A0A412Z762"/>
<dbReference type="SUPFAM" id="SSF52540">
    <property type="entry name" value="P-loop containing nucleoside triphosphate hydrolases"/>
    <property type="match status" value="2"/>
</dbReference>
<dbReference type="PANTHER" id="PTHR42855:SF2">
    <property type="entry name" value="DRUG RESISTANCE ABC TRANSPORTER,ATP-BINDING PROTEIN"/>
    <property type="match status" value="1"/>
</dbReference>
<keyword evidence="2 4" id="KW-0067">ATP-binding</keyword>
<evidence type="ECO:0000313" key="5">
    <source>
        <dbReference type="Proteomes" id="UP000284543"/>
    </source>
</evidence>
<dbReference type="InterPro" id="IPR003593">
    <property type="entry name" value="AAA+_ATPase"/>
</dbReference>
<organism evidence="4 5">
    <name type="scientific">Enterocloster bolteae</name>
    <dbReference type="NCBI Taxonomy" id="208479"/>
    <lineage>
        <taxon>Bacteria</taxon>
        <taxon>Bacillati</taxon>
        <taxon>Bacillota</taxon>
        <taxon>Clostridia</taxon>
        <taxon>Lachnospirales</taxon>
        <taxon>Lachnospiraceae</taxon>
        <taxon>Enterocloster</taxon>
    </lineage>
</organism>
<reference evidence="4 5" key="1">
    <citation type="submission" date="2018-08" db="EMBL/GenBank/DDBJ databases">
        <title>A genome reference for cultivated species of the human gut microbiota.</title>
        <authorList>
            <person name="Zou Y."/>
            <person name="Xue W."/>
            <person name="Luo G."/>
        </authorList>
    </citation>
    <scope>NUCLEOTIDE SEQUENCE [LARGE SCALE GENOMIC DNA]</scope>
    <source>
        <strain evidence="4 5">AF14-18</strain>
    </source>
</reference>
<dbReference type="PROSITE" id="PS00211">
    <property type="entry name" value="ABC_TRANSPORTER_1"/>
    <property type="match status" value="2"/>
</dbReference>
<dbReference type="EMBL" id="QRZM01000004">
    <property type="protein sequence ID" value="RGV75877.1"/>
    <property type="molecule type" value="Genomic_DNA"/>
</dbReference>
<dbReference type="SMART" id="SM00382">
    <property type="entry name" value="AAA"/>
    <property type="match status" value="2"/>
</dbReference>
<dbReference type="Proteomes" id="UP000284543">
    <property type="component" value="Unassembled WGS sequence"/>
</dbReference>
<dbReference type="CDD" id="cd03221">
    <property type="entry name" value="ABCF_EF-3"/>
    <property type="match status" value="2"/>
</dbReference>
<keyword evidence="1" id="KW-0547">Nucleotide-binding</keyword>
<dbReference type="GO" id="GO:0016887">
    <property type="term" value="F:ATP hydrolysis activity"/>
    <property type="evidence" value="ECO:0007669"/>
    <property type="project" value="InterPro"/>
</dbReference>
<dbReference type="FunFam" id="3.40.50.300:FF:000011">
    <property type="entry name" value="Putative ABC transporter ATP-binding component"/>
    <property type="match status" value="1"/>
</dbReference>
<name>A0A412Z762_9FIRM</name>
<sequence length="514" mass="57804">MSLLDITGLSHSYGDSRLYSDSDLSLNRGEHMGIVGQNGTGKSTLIKICTEQVIPDSGRVSWQPGITIGYLDQYACTNHVLTMEQFLKSSFRSLYELEAKINRLYDESALSCNMEVLNQASLFQEQLERSGFYSIDTHIAQVVSGLGLVSIGLSRPLKDMSQGQRAKVILAKLLLEKPDVLLLDEPTNFLDKEHVEWLGGYLSAIENAFMVVSHDRTFLERICTRICDIDNGRLSKYYGSYTEFLKKKAFLREDHIRQYNAQQKEIKKTEEFIRKNIAGRKAQMARGRQKQLDRMDKLAALEQKEMKPEFCFQCLPLTKCLHLSVKRLSVGYDYPILSHLDFSVTGGQKVVVTGFNGIGKSTLLKTLTGSQNPLDGVFAFSQQVTIGYFGQDFSWENDTLTPVQIVSNAYPKLTLKKIRQHLTRCGVLSRQAVQPMGTLSGGEQAKVKLCLLTLSPCNFLILDEPTNHLDIQAKDSLQAALKSFPGTILLVSHEESFYRSWANRIIHIGDYSSP</sequence>
<evidence type="ECO:0000256" key="1">
    <source>
        <dbReference type="ARBA" id="ARBA00022741"/>
    </source>
</evidence>
<dbReference type="PANTHER" id="PTHR42855">
    <property type="entry name" value="ABC TRANSPORTER ATP-BINDING SUBUNIT"/>
    <property type="match status" value="1"/>
</dbReference>
<feature type="domain" description="ABC transporter" evidence="3">
    <location>
        <begin position="1"/>
        <end position="256"/>
    </location>
</feature>
<dbReference type="Pfam" id="PF00005">
    <property type="entry name" value="ABC_tran"/>
    <property type="match status" value="2"/>
</dbReference>